<dbReference type="EMBL" id="JAZDQJ010000009">
    <property type="protein sequence ID" value="MEE1933743.1"/>
    <property type="molecule type" value="Genomic_DNA"/>
</dbReference>
<comment type="caution">
    <text evidence="2">The sequence shown here is derived from an EMBL/GenBank/DDBJ whole genome shotgun (WGS) entry which is preliminary data.</text>
</comment>
<gene>
    <name evidence="2" type="primary">tssL</name>
    <name evidence="2" type="ORF">V0R50_10970</name>
</gene>
<dbReference type="NCBIfam" id="NF038239">
    <property type="entry name" value="T6SS_TssL_short"/>
    <property type="match status" value="1"/>
</dbReference>
<accession>A0ABU7HQC6</accession>
<dbReference type="Pfam" id="PF09850">
    <property type="entry name" value="DotU"/>
    <property type="match status" value="1"/>
</dbReference>
<evidence type="ECO:0000313" key="3">
    <source>
        <dbReference type="Proteomes" id="UP001335100"/>
    </source>
</evidence>
<evidence type="ECO:0000313" key="2">
    <source>
        <dbReference type="EMBL" id="MEE1933743.1"/>
    </source>
</evidence>
<dbReference type="InterPro" id="IPR038522">
    <property type="entry name" value="T4/T6SS_DotU_sf"/>
</dbReference>
<organism evidence="2 3">
    <name type="scientific">Pseudomonas ulcerans</name>
    <dbReference type="NCBI Taxonomy" id="3115852"/>
    <lineage>
        <taxon>Bacteria</taxon>
        <taxon>Pseudomonadati</taxon>
        <taxon>Pseudomonadota</taxon>
        <taxon>Gammaproteobacteria</taxon>
        <taxon>Pseudomonadales</taxon>
        <taxon>Pseudomonadaceae</taxon>
        <taxon>Pseudomonas</taxon>
    </lineage>
</organism>
<feature type="domain" description="Type IV / VI secretion system DotU" evidence="1">
    <location>
        <begin position="11"/>
        <end position="206"/>
    </location>
</feature>
<evidence type="ECO:0000259" key="1">
    <source>
        <dbReference type="Pfam" id="PF09850"/>
    </source>
</evidence>
<dbReference type="PANTHER" id="PTHR38033">
    <property type="entry name" value="MEMBRANE PROTEIN-RELATED"/>
    <property type="match status" value="1"/>
</dbReference>
<protein>
    <submittedName>
        <fullName evidence="2">Type VI secretion system protein TssL, short form</fullName>
    </submittedName>
</protein>
<dbReference type="RefSeq" id="WP_330074567.1">
    <property type="nucleotide sequence ID" value="NZ_JAZDQJ010000009.1"/>
</dbReference>
<name>A0ABU7HQC6_9PSED</name>
<reference evidence="2 3" key="1">
    <citation type="submission" date="2024-01" db="EMBL/GenBank/DDBJ databases">
        <title>Unpublished Manusciprt.</title>
        <authorList>
            <person name="Duman M."/>
            <person name="Valdes E.G."/>
            <person name="Ajmi N."/>
            <person name="Altun S."/>
            <person name="Saticioglu I.B."/>
        </authorList>
    </citation>
    <scope>NUCLEOTIDE SEQUENCE [LARGE SCALE GENOMIC DNA]</scope>
    <source>
        <strain evidence="2 3">148P</strain>
    </source>
</reference>
<keyword evidence="3" id="KW-1185">Reference proteome</keyword>
<dbReference type="NCBIfam" id="TIGR03349">
    <property type="entry name" value="IV_VI_DotU"/>
    <property type="match status" value="1"/>
</dbReference>
<dbReference type="PANTHER" id="PTHR38033:SF1">
    <property type="entry name" value="DOTU FAMILY TYPE IV_VI SECRETION SYSTEM PROTEIN"/>
    <property type="match status" value="1"/>
</dbReference>
<dbReference type="Proteomes" id="UP001335100">
    <property type="component" value="Unassembled WGS sequence"/>
</dbReference>
<proteinExistence type="predicted"/>
<dbReference type="Gene3D" id="1.25.40.590">
    <property type="entry name" value="Type IV / VI secretion system, DotU"/>
    <property type="match status" value="1"/>
</dbReference>
<dbReference type="InterPro" id="IPR017732">
    <property type="entry name" value="T4/T6SS_DotU"/>
</dbReference>
<sequence length="220" mass="24421">MSRREVQGLDIDALLQDSYLLVVEVSNSKELEGSQALWMRCLELVEGLRGRLSDAGLSQRSMDLISHAQCALLDETVLGKSKGAEHSTWAREPLQARLFNSHQAGESLYEQIREVLREPSPDPLVLTVFQRVLGLGFKGRYDTLEDPEREQLIAALDERVAPFVPQHGLPGSAGRKRLGGAWANSPWRHGLLAVLLLACVWWGLDQWLGHLLTSLLPGQG</sequence>